<proteinExistence type="predicted"/>
<evidence type="ECO:0000259" key="6">
    <source>
        <dbReference type="PROSITE" id="PS50089"/>
    </source>
</evidence>
<evidence type="ECO:0000313" key="8">
    <source>
        <dbReference type="Proteomes" id="UP001164743"/>
    </source>
</evidence>
<feature type="region of interest" description="Disordered" evidence="5">
    <location>
        <begin position="258"/>
        <end position="279"/>
    </location>
</feature>
<dbReference type="SMART" id="SM00184">
    <property type="entry name" value="RING"/>
    <property type="match status" value="1"/>
</dbReference>
<evidence type="ECO:0000256" key="2">
    <source>
        <dbReference type="ARBA" id="ARBA00022771"/>
    </source>
</evidence>
<feature type="compositionally biased region" description="Basic and acidic residues" evidence="5">
    <location>
        <begin position="94"/>
        <end position="103"/>
    </location>
</feature>
<dbReference type="InterPro" id="IPR018957">
    <property type="entry name" value="Znf_C3HC4_RING-type"/>
</dbReference>
<reference evidence="7" key="1">
    <citation type="submission" date="2022-10" db="EMBL/GenBank/DDBJ databases">
        <title>Puccinia triticina Genome sequencing and assembly.</title>
        <authorList>
            <person name="Li C."/>
        </authorList>
    </citation>
    <scope>NUCLEOTIDE SEQUENCE</scope>
    <source>
        <strain evidence="7">Pt15</strain>
    </source>
</reference>
<feature type="region of interest" description="Disordered" evidence="5">
    <location>
        <begin position="88"/>
        <end position="129"/>
    </location>
</feature>
<dbReference type="PROSITE" id="PS50089">
    <property type="entry name" value="ZF_RING_2"/>
    <property type="match status" value="1"/>
</dbReference>
<dbReference type="InterPro" id="IPR001841">
    <property type="entry name" value="Znf_RING"/>
</dbReference>
<evidence type="ECO:0000313" key="7">
    <source>
        <dbReference type="EMBL" id="WAQ92414.1"/>
    </source>
</evidence>
<feature type="compositionally biased region" description="Polar residues" evidence="5">
    <location>
        <begin position="268"/>
        <end position="279"/>
    </location>
</feature>
<organism evidence="7 8">
    <name type="scientific">Puccinia triticina</name>
    <dbReference type="NCBI Taxonomy" id="208348"/>
    <lineage>
        <taxon>Eukaryota</taxon>
        <taxon>Fungi</taxon>
        <taxon>Dikarya</taxon>
        <taxon>Basidiomycota</taxon>
        <taxon>Pucciniomycotina</taxon>
        <taxon>Pucciniomycetes</taxon>
        <taxon>Pucciniales</taxon>
        <taxon>Pucciniaceae</taxon>
        <taxon>Puccinia</taxon>
    </lineage>
</organism>
<dbReference type="SUPFAM" id="SSF57850">
    <property type="entry name" value="RING/U-box"/>
    <property type="match status" value="1"/>
</dbReference>
<name>A0ABY7D449_9BASI</name>
<sequence>MRRRLLPCIYQEHADDGWKNTIIGMTRIWSMVLYYKERVPKGLREKVMQSSLPHPDVPVPEYHDATTQGFLDEIAAYAATIEESEHQLAAGKANIEESEHQLPADEANTEESEHQSASSETTNEQLVADPWRSTLMERGDGYRVVLFDKSRLLNDYCDRRGLCSRQPRMLKEFKKFTTIFGYMPYDERYQLPVGTQDTVTLDEALRLLATTPASQQGEINGLATSHHAEDGLERASSKSENIQPQETGAYTHQDELNDHDETTENHDGSSTSNNPPNQNKILHVLIGKQPEVDQCPICVHPFEPPEQGTNNQWNFSEVARINSCRHDFHPECIQPYFYDKNSLCPICRTHLQE</sequence>
<feature type="domain" description="RING-type" evidence="6">
    <location>
        <begin position="295"/>
        <end position="348"/>
    </location>
</feature>
<dbReference type="Gene3D" id="3.30.40.10">
    <property type="entry name" value="Zinc/RING finger domain, C3HC4 (zinc finger)"/>
    <property type="match status" value="1"/>
</dbReference>
<keyword evidence="3" id="KW-0862">Zinc</keyword>
<evidence type="ECO:0000256" key="3">
    <source>
        <dbReference type="ARBA" id="ARBA00022833"/>
    </source>
</evidence>
<evidence type="ECO:0000256" key="1">
    <source>
        <dbReference type="ARBA" id="ARBA00022723"/>
    </source>
</evidence>
<dbReference type="RefSeq" id="XP_053027969.1">
    <property type="nucleotide sequence ID" value="XM_053164001.1"/>
</dbReference>
<dbReference type="InterPro" id="IPR013083">
    <property type="entry name" value="Znf_RING/FYVE/PHD"/>
</dbReference>
<feature type="compositionally biased region" description="Polar residues" evidence="5">
    <location>
        <begin position="115"/>
        <end position="125"/>
    </location>
</feature>
<dbReference type="Proteomes" id="UP001164743">
    <property type="component" value="Chromosome 16A"/>
</dbReference>
<dbReference type="EMBL" id="CP110436">
    <property type="protein sequence ID" value="WAQ92414.1"/>
    <property type="molecule type" value="Genomic_DNA"/>
</dbReference>
<keyword evidence="1" id="KW-0479">Metal-binding</keyword>
<protein>
    <recommendedName>
        <fullName evidence="6">RING-type domain-containing protein</fullName>
    </recommendedName>
</protein>
<dbReference type="Pfam" id="PF00097">
    <property type="entry name" value="zf-C3HC4"/>
    <property type="match status" value="1"/>
</dbReference>
<dbReference type="GeneID" id="77804896"/>
<evidence type="ECO:0000256" key="4">
    <source>
        <dbReference type="PROSITE-ProRule" id="PRU00175"/>
    </source>
</evidence>
<accession>A0ABY7D449</accession>
<gene>
    <name evidence="7" type="ORF">PtA15_16A322</name>
</gene>
<feature type="compositionally biased region" description="Basic and acidic residues" evidence="5">
    <location>
        <begin position="258"/>
        <end position="267"/>
    </location>
</feature>
<keyword evidence="8" id="KW-1185">Reference proteome</keyword>
<keyword evidence="2 4" id="KW-0863">Zinc-finger</keyword>
<evidence type="ECO:0000256" key="5">
    <source>
        <dbReference type="SAM" id="MobiDB-lite"/>
    </source>
</evidence>